<dbReference type="Gene3D" id="3.90.550.10">
    <property type="entry name" value="Spore Coat Polysaccharide Biosynthesis Protein SpsA, Chain A"/>
    <property type="match status" value="1"/>
</dbReference>
<feature type="transmembrane region" description="Helical" evidence="4">
    <location>
        <begin position="6"/>
        <end position="30"/>
    </location>
</feature>
<sequence length="421" mass="45943">MTETISWTGLAVLVLLILAGIVAGLLYAKLKDAILQFQRRLDGIGQDLAAAGREMAGTRQDVAEIRQEMAGSRQEATGTREETAVARQELAALRQDAAAFREEAVAARQVAAADPAETAAIRQEMAALVQRADAIRADLARLFTTTRVANILANPIVLDHLAALREEIVPPPRVSYPFRAAVGALAPRITRRAGTTVLCTVALGEAYLAKIRPAILSHEAYAEARGISHAILSDPPSYIDRPPSWMKIALIMHLFAQGFDRVAFVDADALITNPAFDLDAAFGARSPNGSLTLTEDEAGINCGVMFLEDGPAIRRVLDLVWLFDADITNGTWEQYALKALMALSNDITQHITIVDDPRVFNAFPEERNRFYRTMARSVWQPGDFLCHFSGIRSPHLEALIEHYAARTAWGRLPSDQPAGTP</sequence>
<dbReference type="EMBL" id="JAHYBZ010000003">
    <property type="protein sequence ID" value="MBW6397995.1"/>
    <property type="molecule type" value="Genomic_DNA"/>
</dbReference>
<name>A0ABS7A794_9PROT</name>
<keyword evidence="3" id="KW-0175">Coiled coil</keyword>
<evidence type="ECO:0000256" key="3">
    <source>
        <dbReference type="SAM" id="Coils"/>
    </source>
</evidence>
<keyword evidence="6" id="KW-1185">Reference proteome</keyword>
<evidence type="ECO:0000256" key="1">
    <source>
        <dbReference type="ARBA" id="ARBA00022676"/>
    </source>
</evidence>
<keyword evidence="1" id="KW-0328">Glycosyltransferase</keyword>
<keyword evidence="4" id="KW-0812">Transmembrane</keyword>
<proteinExistence type="predicted"/>
<dbReference type="InterPro" id="IPR008630">
    <property type="entry name" value="Glyco_trans_34"/>
</dbReference>
<keyword evidence="4" id="KW-1133">Transmembrane helix</keyword>
<comment type="caution">
    <text evidence="5">The sequence shown here is derived from an EMBL/GenBank/DDBJ whole genome shotgun (WGS) entry which is preliminary data.</text>
</comment>
<evidence type="ECO:0000313" key="6">
    <source>
        <dbReference type="Proteomes" id="UP001196565"/>
    </source>
</evidence>
<keyword evidence="4" id="KW-0472">Membrane</keyword>
<dbReference type="PANTHER" id="PTHR31306">
    <property type="entry name" value="ALPHA-1,6-MANNOSYLTRANSFERASE MNN11-RELATED"/>
    <property type="match status" value="1"/>
</dbReference>
<evidence type="ECO:0000256" key="4">
    <source>
        <dbReference type="SAM" id="Phobius"/>
    </source>
</evidence>
<evidence type="ECO:0000256" key="2">
    <source>
        <dbReference type="ARBA" id="ARBA00022679"/>
    </source>
</evidence>
<evidence type="ECO:0000313" key="5">
    <source>
        <dbReference type="EMBL" id="MBW6397995.1"/>
    </source>
</evidence>
<dbReference type="Proteomes" id="UP001196565">
    <property type="component" value="Unassembled WGS sequence"/>
</dbReference>
<accession>A0ABS7A794</accession>
<feature type="coiled-coil region" evidence="3">
    <location>
        <begin position="48"/>
        <end position="110"/>
    </location>
</feature>
<dbReference type="InterPro" id="IPR029044">
    <property type="entry name" value="Nucleotide-diphossugar_trans"/>
</dbReference>
<dbReference type="PANTHER" id="PTHR31306:SF4">
    <property type="entry name" value="ALPHA-1,2-GALACTOSYLTRANSFERASE"/>
    <property type="match status" value="1"/>
</dbReference>
<keyword evidence="2" id="KW-0808">Transferase</keyword>
<dbReference type="RefSeq" id="WP_219762619.1">
    <property type="nucleotide sequence ID" value="NZ_JAHYBZ010000003.1"/>
</dbReference>
<evidence type="ECO:0008006" key="7">
    <source>
        <dbReference type="Google" id="ProtNLM"/>
    </source>
</evidence>
<dbReference type="Gene3D" id="1.20.58.130">
    <property type="match status" value="1"/>
</dbReference>
<gene>
    <name evidence="5" type="ORF">KPL78_09070</name>
</gene>
<protein>
    <recommendedName>
        <fullName evidence="7">Nucleotide-diphospho-sugar transferase domain-containing protein</fullName>
    </recommendedName>
</protein>
<reference evidence="5 6" key="1">
    <citation type="submission" date="2021-07" db="EMBL/GenBank/DDBJ databases">
        <authorList>
            <person name="So Y."/>
        </authorList>
    </citation>
    <scope>NUCLEOTIDE SEQUENCE [LARGE SCALE GENOMIC DNA]</scope>
    <source>
        <strain evidence="5 6">HJA6</strain>
    </source>
</reference>
<dbReference type="Pfam" id="PF05637">
    <property type="entry name" value="Glyco_transf_34"/>
    <property type="match status" value="1"/>
</dbReference>
<organism evidence="5 6">
    <name type="scientific">Roseomonas alba</name>
    <dbReference type="NCBI Taxonomy" id="2846776"/>
    <lineage>
        <taxon>Bacteria</taxon>
        <taxon>Pseudomonadati</taxon>
        <taxon>Pseudomonadota</taxon>
        <taxon>Alphaproteobacteria</taxon>
        <taxon>Acetobacterales</taxon>
        <taxon>Roseomonadaceae</taxon>
        <taxon>Roseomonas</taxon>
    </lineage>
</organism>